<evidence type="ECO:0000256" key="1">
    <source>
        <dbReference type="SAM" id="MobiDB-lite"/>
    </source>
</evidence>
<feature type="compositionally biased region" description="Low complexity" evidence="1">
    <location>
        <begin position="495"/>
        <end position="511"/>
    </location>
</feature>
<reference evidence="2" key="1">
    <citation type="submission" date="2020-10" db="EMBL/GenBank/DDBJ databases">
        <title>Unveiling of a novel bifunctional photoreceptor, Dualchrome1, isolated from a cosmopolitan green alga.</title>
        <authorList>
            <person name="Suzuki S."/>
            <person name="Kawachi M."/>
        </authorList>
    </citation>
    <scope>NUCLEOTIDE SEQUENCE</scope>
    <source>
        <strain evidence="2">NIES 2893</strain>
    </source>
</reference>
<dbReference type="AlphaFoldDB" id="A0A830HGK9"/>
<dbReference type="EMBL" id="BNJQ01000010">
    <property type="protein sequence ID" value="GHP05663.1"/>
    <property type="molecule type" value="Genomic_DNA"/>
</dbReference>
<evidence type="ECO:0000313" key="2">
    <source>
        <dbReference type="EMBL" id="GHP05663.1"/>
    </source>
</evidence>
<sequence>MPPTTAESQQQPPKVILLTAHELKTSQSLIPIENTDTVSWSGWTSTHEAHSVALGDDERAQFDAWSASLEDASFWERADRYGNWGGDAAVERGAKWADRAGMSRQAPTTRSAIAASPTPAALMPTTAVHGANGGQWNALTPSLPLFMWCAAGGAVAGALSAWLPNAAATAASLPPPSILDKLVQMLLNARPPPIPEFLRQWNRRSGRPTTVTPLWSRRKAYEAAARRKFASSSDEMQGVLRDGTAVRRPRRGDEEYEGRWPSWFGKPPPDYKLRQPVSAESPSDTSVPTVAALRKQALREEVANLRRSGAMKPNAKSTFGPHVSRREQLHARDLANELEMERARTAQMDNERQRLSTQVRNLMIRGVEFQRDIDSREELIDVLNKRVEETEQRIEALASMVTDVEEKSTTASAAAADEEEDKLSLPPVDRLVQHAETEKLLHSAHAEPSSSSREGVLHHKNGAEDRDGPFGSALIRRLSAWAVDDVDQRERRTVNVATARNNNNNRNNRNNNSKRASQKFR</sequence>
<gene>
    <name evidence="2" type="ORF">PPROV_000441300</name>
</gene>
<accession>A0A830HGK9</accession>
<feature type="region of interest" description="Disordered" evidence="1">
    <location>
        <begin position="441"/>
        <end position="469"/>
    </location>
</feature>
<keyword evidence="3" id="KW-1185">Reference proteome</keyword>
<proteinExistence type="predicted"/>
<comment type="caution">
    <text evidence="2">The sequence shown here is derived from an EMBL/GenBank/DDBJ whole genome shotgun (WGS) entry which is preliminary data.</text>
</comment>
<feature type="region of interest" description="Disordered" evidence="1">
    <location>
        <begin position="495"/>
        <end position="521"/>
    </location>
</feature>
<evidence type="ECO:0000313" key="3">
    <source>
        <dbReference type="Proteomes" id="UP000660262"/>
    </source>
</evidence>
<protein>
    <submittedName>
        <fullName evidence="2">Uncharacterized protein</fullName>
    </submittedName>
</protein>
<feature type="region of interest" description="Disordered" evidence="1">
    <location>
        <begin position="402"/>
        <end position="426"/>
    </location>
</feature>
<organism evidence="2 3">
    <name type="scientific">Pycnococcus provasolii</name>
    <dbReference type="NCBI Taxonomy" id="41880"/>
    <lineage>
        <taxon>Eukaryota</taxon>
        <taxon>Viridiplantae</taxon>
        <taxon>Chlorophyta</taxon>
        <taxon>Pseudoscourfieldiophyceae</taxon>
        <taxon>Pseudoscourfieldiales</taxon>
        <taxon>Pycnococcaceae</taxon>
        <taxon>Pycnococcus</taxon>
    </lineage>
</organism>
<dbReference type="Proteomes" id="UP000660262">
    <property type="component" value="Unassembled WGS sequence"/>
</dbReference>
<name>A0A830HGK9_9CHLO</name>
<feature type="compositionally biased region" description="Basic and acidic residues" evidence="1">
    <location>
        <begin position="455"/>
        <end position="468"/>
    </location>
</feature>